<dbReference type="EMBL" id="JASCZI010273942">
    <property type="protein sequence ID" value="MED6225506.1"/>
    <property type="molecule type" value="Genomic_DNA"/>
</dbReference>
<keyword evidence="3" id="KW-1185">Reference proteome</keyword>
<comment type="caution">
    <text evidence="2">The sequence shown here is derived from an EMBL/GenBank/DDBJ whole genome shotgun (WGS) entry which is preliminary data.</text>
</comment>
<reference evidence="2 3" key="1">
    <citation type="journal article" date="2023" name="Plants (Basel)">
        <title>Bridging the Gap: Combining Genomics and Transcriptomics Approaches to Understand Stylosanthes scabra, an Orphan Legume from the Brazilian Caatinga.</title>
        <authorList>
            <person name="Ferreira-Neto J.R.C."/>
            <person name="da Silva M.D."/>
            <person name="Binneck E."/>
            <person name="de Melo N.F."/>
            <person name="da Silva R.H."/>
            <person name="de Melo A.L.T.M."/>
            <person name="Pandolfi V."/>
            <person name="Bustamante F.O."/>
            <person name="Brasileiro-Vidal A.C."/>
            <person name="Benko-Iseppon A.M."/>
        </authorList>
    </citation>
    <scope>NUCLEOTIDE SEQUENCE [LARGE SCALE GENOMIC DNA]</scope>
    <source>
        <tissue evidence="2">Leaves</tissue>
    </source>
</reference>
<evidence type="ECO:0000313" key="3">
    <source>
        <dbReference type="Proteomes" id="UP001341840"/>
    </source>
</evidence>
<evidence type="ECO:0000313" key="2">
    <source>
        <dbReference type="EMBL" id="MED6225506.1"/>
    </source>
</evidence>
<protein>
    <submittedName>
        <fullName evidence="2">Uncharacterized protein</fullName>
    </submittedName>
</protein>
<feature type="region of interest" description="Disordered" evidence="1">
    <location>
        <begin position="49"/>
        <end position="69"/>
    </location>
</feature>
<evidence type="ECO:0000256" key="1">
    <source>
        <dbReference type="SAM" id="MobiDB-lite"/>
    </source>
</evidence>
<accession>A0ABU6ZUQ2</accession>
<dbReference type="Proteomes" id="UP001341840">
    <property type="component" value="Unassembled WGS sequence"/>
</dbReference>
<name>A0ABU6ZUQ2_9FABA</name>
<proteinExistence type="predicted"/>
<sequence length="125" mass="14546">MVTMGGVKDKAKEECVVSVPFPQVEGKHSQIQSGKLPQEINESHWMWDKRKKRSKETHEVGVEKKATKPKASNVVIKDLRKLEWSHSTNNPITMENYHTLKLHNNKPHNNKEMEAYLVEETSKWK</sequence>
<organism evidence="2 3">
    <name type="scientific">Stylosanthes scabra</name>
    <dbReference type="NCBI Taxonomy" id="79078"/>
    <lineage>
        <taxon>Eukaryota</taxon>
        <taxon>Viridiplantae</taxon>
        <taxon>Streptophyta</taxon>
        <taxon>Embryophyta</taxon>
        <taxon>Tracheophyta</taxon>
        <taxon>Spermatophyta</taxon>
        <taxon>Magnoliopsida</taxon>
        <taxon>eudicotyledons</taxon>
        <taxon>Gunneridae</taxon>
        <taxon>Pentapetalae</taxon>
        <taxon>rosids</taxon>
        <taxon>fabids</taxon>
        <taxon>Fabales</taxon>
        <taxon>Fabaceae</taxon>
        <taxon>Papilionoideae</taxon>
        <taxon>50 kb inversion clade</taxon>
        <taxon>dalbergioids sensu lato</taxon>
        <taxon>Dalbergieae</taxon>
        <taxon>Pterocarpus clade</taxon>
        <taxon>Stylosanthes</taxon>
    </lineage>
</organism>
<feature type="compositionally biased region" description="Basic and acidic residues" evidence="1">
    <location>
        <begin position="56"/>
        <end position="66"/>
    </location>
</feature>
<gene>
    <name evidence="2" type="ORF">PIB30_094388</name>
</gene>